<dbReference type="AlphaFoldDB" id="A0A511KN06"/>
<evidence type="ECO:0000313" key="1">
    <source>
        <dbReference type="EMBL" id="GEM11727.1"/>
    </source>
</evidence>
<dbReference type="EMBL" id="BJWK01000016">
    <property type="protein sequence ID" value="GEM11727.1"/>
    <property type="molecule type" value="Genomic_DNA"/>
</dbReference>
<dbReference type="OrthoDB" id="10590178at2759"/>
<name>A0A511KN06_RHOTO</name>
<protein>
    <submittedName>
        <fullName evidence="1">Uncharacterized protein</fullName>
    </submittedName>
</protein>
<evidence type="ECO:0000313" key="2">
    <source>
        <dbReference type="Proteomes" id="UP000321518"/>
    </source>
</evidence>
<gene>
    <name evidence="1" type="ORF">Rt10032_c16g5744</name>
</gene>
<accession>A0A511KN06</accession>
<dbReference type="Proteomes" id="UP000321518">
    <property type="component" value="Unassembled WGS sequence"/>
</dbReference>
<proteinExistence type="predicted"/>
<sequence length="130" mass="14089">MNLRTSTTDLGEHKAQLAGHDSELAEYNSQLVEHSSQLAIVTSSIADTFASYRREAAGSYSQAFLPSLHLLLAEPPASFQKGIDKLEAPSPQVTNRNLRRIVGMMEGIRLTAHGQTCLGWEQPAVAAEAL</sequence>
<organism evidence="1 2">
    <name type="scientific">Rhodotorula toruloides</name>
    <name type="common">Yeast</name>
    <name type="synonym">Rhodosporidium toruloides</name>
    <dbReference type="NCBI Taxonomy" id="5286"/>
    <lineage>
        <taxon>Eukaryota</taxon>
        <taxon>Fungi</taxon>
        <taxon>Dikarya</taxon>
        <taxon>Basidiomycota</taxon>
        <taxon>Pucciniomycotina</taxon>
        <taxon>Microbotryomycetes</taxon>
        <taxon>Sporidiobolales</taxon>
        <taxon>Sporidiobolaceae</taxon>
        <taxon>Rhodotorula</taxon>
    </lineage>
</organism>
<comment type="caution">
    <text evidence="1">The sequence shown here is derived from an EMBL/GenBank/DDBJ whole genome shotgun (WGS) entry which is preliminary data.</text>
</comment>
<reference evidence="1 2" key="1">
    <citation type="submission" date="2019-07" db="EMBL/GenBank/DDBJ databases">
        <title>Rhodotorula toruloides NBRC10032 genome sequencing.</title>
        <authorList>
            <person name="Shida Y."/>
            <person name="Takaku H."/>
            <person name="Ogasawara W."/>
            <person name="Mori K."/>
        </authorList>
    </citation>
    <scope>NUCLEOTIDE SEQUENCE [LARGE SCALE GENOMIC DNA]</scope>
    <source>
        <strain evidence="1 2">NBRC10032</strain>
    </source>
</reference>